<reference evidence="7" key="1">
    <citation type="submission" date="2022-10" db="EMBL/GenBank/DDBJ databases">
        <title>Gaoshiqiia sediminis gen. nov., sp. nov., isolated from coastal sediment.</title>
        <authorList>
            <person name="Yu W.X."/>
            <person name="Mu D.S."/>
            <person name="Du J.Z."/>
            <person name="Liang Y.Q."/>
        </authorList>
    </citation>
    <scope>NUCLEOTIDE SEQUENCE</scope>
    <source>
        <strain evidence="7">A06</strain>
    </source>
</reference>
<organism evidence="7 8">
    <name type="scientific">Gaoshiqia sediminis</name>
    <dbReference type="NCBI Taxonomy" id="2986998"/>
    <lineage>
        <taxon>Bacteria</taxon>
        <taxon>Pseudomonadati</taxon>
        <taxon>Bacteroidota</taxon>
        <taxon>Bacteroidia</taxon>
        <taxon>Marinilabiliales</taxon>
        <taxon>Prolixibacteraceae</taxon>
        <taxon>Gaoshiqia</taxon>
    </lineage>
</organism>
<dbReference type="GO" id="GO:0016646">
    <property type="term" value="F:oxidoreductase activity, acting on the CH-NH group of donors, NAD or NADP as acceptor"/>
    <property type="evidence" value="ECO:0007669"/>
    <property type="project" value="UniProtKB-ARBA"/>
</dbReference>
<dbReference type="PROSITE" id="PS50903">
    <property type="entry name" value="RUBREDOXIN_LIKE"/>
    <property type="match status" value="1"/>
</dbReference>
<evidence type="ECO:0000256" key="3">
    <source>
        <dbReference type="ARBA" id="ARBA00022723"/>
    </source>
</evidence>
<evidence type="ECO:0000256" key="1">
    <source>
        <dbReference type="ARBA" id="ARBA00001965"/>
    </source>
</evidence>
<dbReference type="GO" id="GO:0009055">
    <property type="term" value="F:electron transfer activity"/>
    <property type="evidence" value="ECO:0007669"/>
    <property type="project" value="TreeGrafter"/>
</dbReference>
<sequence>MKLHAFHKLSYGLYLVASAFEGKKAGYIANTVFQVTSQPPLVAISCHKNNESASVIRHAGAFSISVLKKELDVKLIGDFGFMSGSDIDKFANRNLTTAKTGVPIVLDESVAWFDCEVKEVSDLGSHWLIIGEVVDSDLLLDEEPLTYADYREKYKMLSPKNSPTYLEREKLEAEKTVDSQLQAEAEEPVHVEGGPQKPEAAPRVCVICGYVYDPEKGNPTRDIPPGTPFEELPEDYRCPICNATKEYFKKI</sequence>
<dbReference type="SUPFAM" id="SSF50475">
    <property type="entry name" value="FMN-binding split barrel"/>
    <property type="match status" value="1"/>
</dbReference>
<dbReference type="RefSeq" id="WP_282591552.1">
    <property type="nucleotide sequence ID" value="NZ_JAPAAF010000010.1"/>
</dbReference>
<dbReference type="Gene3D" id="2.20.28.10">
    <property type="match status" value="1"/>
</dbReference>
<dbReference type="InterPro" id="IPR012349">
    <property type="entry name" value="Split_barrel_FMN-bd"/>
</dbReference>
<dbReference type="Pfam" id="PF01613">
    <property type="entry name" value="Flavin_Reduct"/>
    <property type="match status" value="1"/>
</dbReference>
<dbReference type="SMART" id="SM00903">
    <property type="entry name" value="Flavin_Reduct"/>
    <property type="match status" value="1"/>
</dbReference>
<dbReference type="Gene3D" id="2.30.110.10">
    <property type="entry name" value="Electron Transport, Fmn-binding Protein, Chain A"/>
    <property type="match status" value="1"/>
</dbReference>
<comment type="caution">
    <text evidence="7">The sequence shown here is derived from an EMBL/GenBank/DDBJ whole genome shotgun (WGS) entry which is preliminary data.</text>
</comment>
<keyword evidence="3" id="KW-0479">Metal-binding</keyword>
<dbReference type="CDD" id="cd00730">
    <property type="entry name" value="rubredoxin"/>
    <property type="match status" value="1"/>
</dbReference>
<dbReference type="SUPFAM" id="SSF57802">
    <property type="entry name" value="Rubredoxin-like"/>
    <property type="match status" value="1"/>
</dbReference>
<dbReference type="PANTHER" id="PTHR47627">
    <property type="entry name" value="RUBREDOXIN"/>
    <property type="match status" value="1"/>
</dbReference>
<comment type="cofactor">
    <cofactor evidence="1">
        <name>Fe(3+)</name>
        <dbReference type="ChEBI" id="CHEBI:29034"/>
    </cofactor>
</comment>
<dbReference type="PANTHER" id="PTHR47627:SF1">
    <property type="entry name" value="RUBREDOXIN-1-RELATED"/>
    <property type="match status" value="1"/>
</dbReference>
<dbReference type="InterPro" id="IPR024934">
    <property type="entry name" value="Rubredoxin-like_dom"/>
</dbReference>
<accession>A0AA41YBF8</accession>
<dbReference type="InterPro" id="IPR002563">
    <property type="entry name" value="Flavin_Rdtase-like_dom"/>
</dbReference>
<dbReference type="Proteomes" id="UP001163821">
    <property type="component" value="Unassembled WGS sequence"/>
</dbReference>
<keyword evidence="2" id="KW-0813">Transport</keyword>
<dbReference type="AlphaFoldDB" id="A0AA41YBF8"/>
<gene>
    <name evidence="7" type="ORF">N2K84_09440</name>
</gene>
<dbReference type="InterPro" id="IPR050526">
    <property type="entry name" value="Rubredoxin_ET"/>
</dbReference>
<dbReference type="PRINTS" id="PR00163">
    <property type="entry name" value="RUBREDOXIN"/>
</dbReference>
<proteinExistence type="predicted"/>
<keyword evidence="5" id="KW-0408">Iron</keyword>
<dbReference type="EMBL" id="JAPAAF010000010">
    <property type="protein sequence ID" value="MCW0482950.1"/>
    <property type="molecule type" value="Genomic_DNA"/>
</dbReference>
<evidence type="ECO:0000256" key="5">
    <source>
        <dbReference type="ARBA" id="ARBA00023004"/>
    </source>
</evidence>
<keyword evidence="4" id="KW-0249">Electron transport</keyword>
<evidence type="ECO:0000256" key="4">
    <source>
        <dbReference type="ARBA" id="ARBA00022982"/>
    </source>
</evidence>
<dbReference type="GO" id="GO:0010181">
    <property type="term" value="F:FMN binding"/>
    <property type="evidence" value="ECO:0007669"/>
    <property type="project" value="InterPro"/>
</dbReference>
<name>A0AA41YBF8_9BACT</name>
<dbReference type="Pfam" id="PF00301">
    <property type="entry name" value="Rubredoxin"/>
    <property type="match status" value="1"/>
</dbReference>
<dbReference type="GO" id="GO:0005506">
    <property type="term" value="F:iron ion binding"/>
    <property type="evidence" value="ECO:0007669"/>
    <property type="project" value="InterPro"/>
</dbReference>
<keyword evidence="8" id="KW-1185">Reference proteome</keyword>
<evidence type="ECO:0000313" key="7">
    <source>
        <dbReference type="EMBL" id="MCW0482950.1"/>
    </source>
</evidence>
<evidence type="ECO:0000259" key="6">
    <source>
        <dbReference type="PROSITE" id="PS50903"/>
    </source>
</evidence>
<protein>
    <submittedName>
        <fullName evidence="7">Flavin reductase</fullName>
    </submittedName>
</protein>
<dbReference type="GO" id="GO:0043448">
    <property type="term" value="P:alkane catabolic process"/>
    <property type="evidence" value="ECO:0007669"/>
    <property type="project" value="TreeGrafter"/>
</dbReference>
<evidence type="ECO:0000313" key="8">
    <source>
        <dbReference type="Proteomes" id="UP001163821"/>
    </source>
</evidence>
<evidence type="ECO:0000256" key="2">
    <source>
        <dbReference type="ARBA" id="ARBA00022448"/>
    </source>
</evidence>
<feature type="domain" description="Rubredoxin-like" evidence="6">
    <location>
        <begin position="200"/>
        <end position="251"/>
    </location>
</feature>
<dbReference type="InterPro" id="IPR024935">
    <property type="entry name" value="Rubredoxin_dom"/>
</dbReference>